<dbReference type="OrthoDB" id="254175at2"/>
<dbReference type="Proteomes" id="UP000249260">
    <property type="component" value="Unassembled WGS sequence"/>
</dbReference>
<dbReference type="Pfam" id="PF00378">
    <property type="entry name" value="ECH_1"/>
    <property type="match status" value="1"/>
</dbReference>
<proteinExistence type="inferred from homology"/>
<keyword evidence="5" id="KW-1185">Reference proteome</keyword>
<comment type="caution">
    <text evidence="4">The sequence shown here is derived from an EMBL/GenBank/DDBJ whole genome shotgun (WGS) entry which is preliminary data.</text>
</comment>
<dbReference type="EC" id="4.2.1.17" evidence="4"/>
<dbReference type="Gene3D" id="1.10.12.10">
    <property type="entry name" value="Lyase 2-enoyl-coa Hydratase, Chain A, domain 2"/>
    <property type="match status" value="1"/>
</dbReference>
<dbReference type="PANTHER" id="PTHR11941">
    <property type="entry name" value="ENOYL-COA HYDRATASE-RELATED"/>
    <property type="match status" value="1"/>
</dbReference>
<evidence type="ECO:0000256" key="1">
    <source>
        <dbReference type="ARBA" id="ARBA00005254"/>
    </source>
</evidence>
<dbReference type="GO" id="GO:0004300">
    <property type="term" value="F:enoyl-CoA hydratase activity"/>
    <property type="evidence" value="ECO:0007669"/>
    <property type="project" value="UniProtKB-EC"/>
</dbReference>
<evidence type="ECO:0000256" key="2">
    <source>
        <dbReference type="ARBA" id="ARBA00023239"/>
    </source>
</evidence>
<sequence length="263" mass="28627">MKEEPVRWEQRDHIGYIRLHRPESLNAINGGMLAALEEVLRAIAADPRGIRVVIVEGEGRAFCAGADLKERSMLTDPQQIRQRLEWSKAVFSALERLPQPTIAAINGLAFGGGLELALCCDFRYAVLGAKLGLTEVSLGIIPGAGGTQRLPRLIGPARAKELILTARRITAGQAFELGLVNGVAENPEQLREFTGRMAEELLANAPLAVYQAKLAIDRGLDAADLNAGLELETEAYEAVIPTKDRLEALAAFREKRPPRFTGE</sequence>
<organism evidence="4 5">
    <name type="scientific">Paenibacillus montanisoli</name>
    <dbReference type="NCBI Taxonomy" id="2081970"/>
    <lineage>
        <taxon>Bacteria</taxon>
        <taxon>Bacillati</taxon>
        <taxon>Bacillota</taxon>
        <taxon>Bacilli</taxon>
        <taxon>Bacillales</taxon>
        <taxon>Paenibacillaceae</taxon>
        <taxon>Paenibacillus</taxon>
    </lineage>
</organism>
<dbReference type="Gene3D" id="3.90.226.10">
    <property type="entry name" value="2-enoyl-CoA Hydratase, Chain A, domain 1"/>
    <property type="match status" value="1"/>
</dbReference>
<evidence type="ECO:0000256" key="3">
    <source>
        <dbReference type="RuleBase" id="RU003707"/>
    </source>
</evidence>
<evidence type="ECO:0000313" key="4">
    <source>
        <dbReference type="EMBL" id="RAP74843.1"/>
    </source>
</evidence>
<dbReference type="RefSeq" id="WP_112884629.1">
    <property type="nucleotide sequence ID" value="NZ_QLUW01000004.1"/>
</dbReference>
<evidence type="ECO:0000313" key="5">
    <source>
        <dbReference type="Proteomes" id="UP000249260"/>
    </source>
</evidence>
<dbReference type="SUPFAM" id="SSF52096">
    <property type="entry name" value="ClpP/crotonase"/>
    <property type="match status" value="1"/>
</dbReference>
<reference evidence="4 5" key="1">
    <citation type="submission" date="2018-06" db="EMBL/GenBank/DDBJ databases">
        <title>Paenibacillus montanisoli sp. nov., isolated from mountain area soil.</title>
        <authorList>
            <person name="Wu M."/>
        </authorList>
    </citation>
    <scope>NUCLEOTIDE SEQUENCE [LARGE SCALE GENOMIC DNA]</scope>
    <source>
        <strain evidence="4 5">RA17</strain>
    </source>
</reference>
<dbReference type="CDD" id="cd06558">
    <property type="entry name" value="crotonase-like"/>
    <property type="match status" value="1"/>
</dbReference>
<dbReference type="EMBL" id="QLUW01000004">
    <property type="protein sequence ID" value="RAP74843.1"/>
    <property type="molecule type" value="Genomic_DNA"/>
</dbReference>
<gene>
    <name evidence="4" type="ORF">DL346_19735</name>
</gene>
<dbReference type="GO" id="GO:0006635">
    <property type="term" value="P:fatty acid beta-oxidation"/>
    <property type="evidence" value="ECO:0007669"/>
    <property type="project" value="TreeGrafter"/>
</dbReference>
<name>A0A328TZ94_9BACL</name>
<dbReference type="InterPro" id="IPR001753">
    <property type="entry name" value="Enoyl-CoA_hydra/iso"/>
</dbReference>
<dbReference type="PANTHER" id="PTHR11941:SF54">
    <property type="entry name" value="ENOYL-COA HYDRATASE, MITOCHONDRIAL"/>
    <property type="match status" value="1"/>
</dbReference>
<dbReference type="FunFam" id="1.10.12.10:FF:000001">
    <property type="entry name" value="Probable enoyl-CoA hydratase, mitochondrial"/>
    <property type="match status" value="1"/>
</dbReference>
<dbReference type="InterPro" id="IPR014748">
    <property type="entry name" value="Enoyl-CoA_hydra_C"/>
</dbReference>
<dbReference type="FunFam" id="3.90.226.10:FF:000009">
    <property type="entry name" value="Carnitinyl-CoA dehydratase"/>
    <property type="match status" value="1"/>
</dbReference>
<keyword evidence="2 4" id="KW-0456">Lyase</keyword>
<dbReference type="InterPro" id="IPR018376">
    <property type="entry name" value="Enoyl-CoA_hyd/isom_CS"/>
</dbReference>
<comment type="similarity">
    <text evidence="1 3">Belongs to the enoyl-CoA hydratase/isomerase family.</text>
</comment>
<dbReference type="AlphaFoldDB" id="A0A328TZ94"/>
<dbReference type="InterPro" id="IPR029045">
    <property type="entry name" value="ClpP/crotonase-like_dom_sf"/>
</dbReference>
<protein>
    <submittedName>
        <fullName evidence="4">Enoyl-CoA hydratase</fullName>
        <ecNumber evidence="4">4.2.1.17</ecNumber>
    </submittedName>
</protein>
<dbReference type="PROSITE" id="PS00166">
    <property type="entry name" value="ENOYL_COA_HYDRATASE"/>
    <property type="match status" value="1"/>
</dbReference>
<accession>A0A328TZ94</accession>